<reference evidence="2" key="2">
    <citation type="journal article" date="2021" name="Microbiome">
        <title>Successional dynamics and alternative stable states in a saline activated sludge microbial community over 9 years.</title>
        <authorList>
            <person name="Wang Y."/>
            <person name="Ye J."/>
            <person name="Ju F."/>
            <person name="Liu L."/>
            <person name="Boyd J.A."/>
            <person name="Deng Y."/>
            <person name="Parks D.H."/>
            <person name="Jiang X."/>
            <person name="Yin X."/>
            <person name="Woodcroft B.J."/>
            <person name="Tyson G.W."/>
            <person name="Hugenholtz P."/>
            <person name="Polz M.F."/>
            <person name="Zhang T."/>
        </authorList>
    </citation>
    <scope>NUCLEOTIDE SEQUENCE</scope>
    <source>
        <strain evidence="2">HKST-UBA14</strain>
    </source>
</reference>
<dbReference type="AlphaFoldDB" id="A0A955L732"/>
<gene>
    <name evidence="2" type="ORF">KC909_05825</name>
</gene>
<evidence type="ECO:0000256" key="1">
    <source>
        <dbReference type="SAM" id="Phobius"/>
    </source>
</evidence>
<sequence length="131" mass="14560">MIKTISFIVIVICMCLLGWAFYSGIPISEELNVNGCSATYTRYLVPRELCQIVSQGHCSTTDINKTNAENEIGACLCNQYANNNSPSIAYEIEKLCTNPTHKCDSPQIDKTNYAASICENQSTVFYQILID</sequence>
<accession>A0A955L732</accession>
<evidence type="ECO:0008006" key="4">
    <source>
        <dbReference type="Google" id="ProtNLM"/>
    </source>
</evidence>
<keyword evidence="1" id="KW-1133">Transmembrane helix</keyword>
<keyword evidence="1" id="KW-0812">Transmembrane</keyword>
<name>A0A955L732_9BACT</name>
<organism evidence="2 3">
    <name type="scientific">Candidatus Dojkabacteria bacterium</name>
    <dbReference type="NCBI Taxonomy" id="2099670"/>
    <lineage>
        <taxon>Bacteria</taxon>
        <taxon>Candidatus Dojkabacteria</taxon>
    </lineage>
</organism>
<comment type="caution">
    <text evidence="2">The sequence shown here is derived from an EMBL/GenBank/DDBJ whole genome shotgun (WGS) entry which is preliminary data.</text>
</comment>
<evidence type="ECO:0000313" key="3">
    <source>
        <dbReference type="Proteomes" id="UP000783287"/>
    </source>
</evidence>
<dbReference type="Proteomes" id="UP000783287">
    <property type="component" value="Unassembled WGS sequence"/>
</dbReference>
<dbReference type="EMBL" id="JAGQLK010000152">
    <property type="protein sequence ID" value="MCA9383853.1"/>
    <property type="molecule type" value="Genomic_DNA"/>
</dbReference>
<reference evidence="2" key="1">
    <citation type="submission" date="2020-04" db="EMBL/GenBank/DDBJ databases">
        <authorList>
            <person name="Zhang T."/>
        </authorList>
    </citation>
    <scope>NUCLEOTIDE SEQUENCE</scope>
    <source>
        <strain evidence="2">HKST-UBA14</strain>
    </source>
</reference>
<evidence type="ECO:0000313" key="2">
    <source>
        <dbReference type="EMBL" id="MCA9383853.1"/>
    </source>
</evidence>
<proteinExistence type="predicted"/>
<keyword evidence="1" id="KW-0472">Membrane</keyword>
<protein>
    <recommendedName>
        <fullName evidence="4">Transmembrane protein</fullName>
    </recommendedName>
</protein>
<feature type="transmembrane region" description="Helical" evidence="1">
    <location>
        <begin position="7"/>
        <end position="25"/>
    </location>
</feature>